<name>A0A448B6T9_CHRGE</name>
<protein>
    <recommendedName>
        <fullName evidence="3">TonB-linked outer membrane protein, SusC/RagA family</fullName>
    </recommendedName>
</protein>
<gene>
    <name evidence="1" type="ORF">NCTC11432_03894</name>
</gene>
<dbReference type="InterPro" id="IPR008969">
    <property type="entry name" value="CarboxyPept-like_regulatory"/>
</dbReference>
<dbReference type="EMBL" id="LR134289">
    <property type="protein sequence ID" value="VEE10302.1"/>
    <property type="molecule type" value="Genomic_DNA"/>
</dbReference>
<dbReference type="SUPFAM" id="SSF49464">
    <property type="entry name" value="Carboxypeptidase regulatory domain-like"/>
    <property type="match status" value="1"/>
</dbReference>
<evidence type="ECO:0000313" key="2">
    <source>
        <dbReference type="Proteomes" id="UP000279227"/>
    </source>
</evidence>
<accession>A0A448B6T9</accession>
<dbReference type="KEGG" id="cgle:NCTC11432_03894"/>
<dbReference type="Proteomes" id="UP000279227">
    <property type="component" value="Chromosome"/>
</dbReference>
<dbReference type="AlphaFoldDB" id="A0A448B6T9"/>
<proteinExistence type="predicted"/>
<dbReference type="STRING" id="525257.HMPREF0204_10111"/>
<evidence type="ECO:0008006" key="3">
    <source>
        <dbReference type="Google" id="ProtNLM"/>
    </source>
</evidence>
<dbReference type="OrthoDB" id="1274238at2"/>
<reference evidence="1 2" key="1">
    <citation type="submission" date="2018-12" db="EMBL/GenBank/DDBJ databases">
        <authorList>
            <consortium name="Pathogen Informatics"/>
        </authorList>
    </citation>
    <scope>NUCLEOTIDE SEQUENCE [LARGE SCALE GENOMIC DNA]</scope>
    <source>
        <strain evidence="1 2">NCTC11432</strain>
    </source>
</reference>
<organism evidence="1 2">
    <name type="scientific">Chryseobacterium gleum</name>
    <name type="common">Flavobacterium gleum</name>
    <dbReference type="NCBI Taxonomy" id="250"/>
    <lineage>
        <taxon>Bacteria</taxon>
        <taxon>Pseudomonadati</taxon>
        <taxon>Bacteroidota</taxon>
        <taxon>Flavobacteriia</taxon>
        <taxon>Flavobacteriales</taxon>
        <taxon>Weeksellaceae</taxon>
        <taxon>Chryseobacterium group</taxon>
        <taxon>Chryseobacterium</taxon>
    </lineage>
</organism>
<evidence type="ECO:0000313" key="1">
    <source>
        <dbReference type="EMBL" id="VEE10302.1"/>
    </source>
</evidence>
<sequence>MEAKYISRTFLIVLFCINSVLWGQQKVSGKVITGDEMDLAPVLIVNISAGKSILSDMSGTFEIEARENDEIRFVKEGYYRVDKKITKEDISSPFNIILRKMEIQIPEVKIQYRPTGNLAKDNQHLNESRKLQALKSDMEEYMKSPLNQPLPSNAISKTFTGHDFNAGQVNLFGVFNAVKKLAKPKVTKANYNETQDFLKRVRNEVNLSFLKKYGMDEEQIDIFLLYADKTRSLAKRYRKDFSIDVIEYELKIAFGEYSKMNKLEGGKE</sequence>
<dbReference type="RefSeq" id="WP_002981830.1">
    <property type="nucleotide sequence ID" value="NZ_CP068486.1"/>
</dbReference>
<dbReference type="GeneID" id="93019056"/>